<proteinExistence type="predicted"/>
<sequence length="249" mass="28802">MVSANKNHFEGYGNEYVNEEQNFGGIGLYPTGHTKFLNSYVNPKQQFNFDFGNIHHHLHQNSPPTPKFSNYDEETVSNSESVSIRGTGRESNAPGYDVNTVNHFHTMKISEPGKQFISMIDKEEEEEVLEELERTRKLEAEGSSSTLTEEDSLDVSFDYSKKQHAIGHSIRGKKKNQKNLNKEKHQKERRDNNLSCDERRDDKLKCLENIHYGQGVHLQEGNDSTIMHYNYEMPKNHNEKNHKNCCKIL</sequence>
<keyword evidence="2" id="KW-1185">Reference proteome</keyword>
<dbReference type="WBParaSite" id="MhA1_Contig1820.frz3.gene1">
    <property type="protein sequence ID" value="MhA1_Contig1820.frz3.gene1"/>
    <property type="gene ID" value="MhA1_Contig1820.frz3.gene1"/>
</dbReference>
<evidence type="ECO:0000313" key="3">
    <source>
        <dbReference type="WBParaSite" id="MhA1_Contig1820.frz3.gene1"/>
    </source>
</evidence>
<feature type="compositionally biased region" description="Basic residues" evidence="1">
    <location>
        <begin position="164"/>
        <end position="177"/>
    </location>
</feature>
<protein>
    <submittedName>
        <fullName evidence="3">Uncharacterized protein</fullName>
    </submittedName>
</protein>
<organism evidence="2 3">
    <name type="scientific">Meloidogyne hapla</name>
    <name type="common">Root-knot nematode worm</name>
    <dbReference type="NCBI Taxonomy" id="6305"/>
    <lineage>
        <taxon>Eukaryota</taxon>
        <taxon>Metazoa</taxon>
        <taxon>Ecdysozoa</taxon>
        <taxon>Nematoda</taxon>
        <taxon>Chromadorea</taxon>
        <taxon>Rhabditida</taxon>
        <taxon>Tylenchina</taxon>
        <taxon>Tylenchomorpha</taxon>
        <taxon>Tylenchoidea</taxon>
        <taxon>Meloidogynidae</taxon>
        <taxon>Meloidogyninae</taxon>
        <taxon>Meloidogyne</taxon>
    </lineage>
</organism>
<evidence type="ECO:0000313" key="2">
    <source>
        <dbReference type="Proteomes" id="UP000095281"/>
    </source>
</evidence>
<accession>A0A1I8BB70</accession>
<reference evidence="3" key="1">
    <citation type="submission" date="2016-11" db="UniProtKB">
        <authorList>
            <consortium name="WormBaseParasite"/>
        </authorList>
    </citation>
    <scope>IDENTIFICATION</scope>
</reference>
<feature type="compositionally biased region" description="Basic and acidic residues" evidence="1">
    <location>
        <begin position="180"/>
        <end position="196"/>
    </location>
</feature>
<evidence type="ECO:0000256" key="1">
    <source>
        <dbReference type="SAM" id="MobiDB-lite"/>
    </source>
</evidence>
<dbReference type="Proteomes" id="UP000095281">
    <property type="component" value="Unplaced"/>
</dbReference>
<feature type="region of interest" description="Disordered" evidence="1">
    <location>
        <begin position="164"/>
        <end position="196"/>
    </location>
</feature>
<dbReference type="AlphaFoldDB" id="A0A1I8BB70"/>
<name>A0A1I8BB70_MELHA</name>